<dbReference type="InterPro" id="IPR034137">
    <property type="entry name" value="TOPRIM_RecR"/>
</dbReference>
<dbReference type="AlphaFoldDB" id="W7QP73"/>
<dbReference type="GO" id="GO:0016853">
    <property type="term" value="F:isomerase activity"/>
    <property type="evidence" value="ECO:0007669"/>
    <property type="project" value="UniProtKB-KW"/>
</dbReference>
<dbReference type="HAMAP" id="MF_00017">
    <property type="entry name" value="RecR"/>
    <property type="match status" value="1"/>
</dbReference>
<dbReference type="Gene3D" id="1.10.8.420">
    <property type="entry name" value="RecR Domain 1"/>
    <property type="match status" value="1"/>
</dbReference>
<dbReference type="CDD" id="cd01025">
    <property type="entry name" value="TOPRIM_recR"/>
    <property type="match status" value="1"/>
</dbReference>
<dbReference type="PANTHER" id="PTHR30446:SF0">
    <property type="entry name" value="RECOMBINATION PROTEIN RECR"/>
    <property type="match status" value="1"/>
</dbReference>
<organism evidence="9 10">
    <name type="scientific">Catenovulum agarivorans DS-2</name>
    <dbReference type="NCBI Taxonomy" id="1328313"/>
    <lineage>
        <taxon>Bacteria</taxon>
        <taxon>Pseudomonadati</taxon>
        <taxon>Pseudomonadota</taxon>
        <taxon>Gammaproteobacteria</taxon>
        <taxon>Alteromonadales</taxon>
        <taxon>Alteromonadaceae</taxon>
        <taxon>Catenovulum</taxon>
    </lineage>
</organism>
<dbReference type="OrthoDB" id="9802672at2"/>
<keyword evidence="2 7" id="KW-0227">DNA damage</keyword>
<dbReference type="SMART" id="SM00493">
    <property type="entry name" value="TOPRIM"/>
    <property type="match status" value="1"/>
</dbReference>
<gene>
    <name evidence="7" type="primary">recR</name>
    <name evidence="9" type="ORF">DS2_11143</name>
</gene>
<keyword evidence="1 7" id="KW-0479">Metal-binding</keyword>
<dbReference type="InterPro" id="IPR015967">
    <property type="entry name" value="Rcmb_RecR_Znf"/>
</dbReference>
<dbReference type="GO" id="GO:0006310">
    <property type="term" value="P:DNA recombination"/>
    <property type="evidence" value="ECO:0007669"/>
    <property type="project" value="UniProtKB-UniRule"/>
</dbReference>
<accession>W7QP73</accession>
<name>W7QP73_9ALTE</name>
<dbReference type="InterPro" id="IPR023627">
    <property type="entry name" value="Rcmb_RecR"/>
</dbReference>
<protein>
    <recommendedName>
        <fullName evidence="7">Recombination protein RecR</fullName>
    </recommendedName>
</protein>
<keyword evidence="5 7" id="KW-0233">DNA recombination</keyword>
<dbReference type="PROSITE" id="PS50880">
    <property type="entry name" value="TOPRIM"/>
    <property type="match status" value="1"/>
</dbReference>
<dbReference type="PATRIC" id="fig|1328313.3.peg.2280"/>
<evidence type="ECO:0000256" key="2">
    <source>
        <dbReference type="ARBA" id="ARBA00022763"/>
    </source>
</evidence>
<comment type="similarity">
    <text evidence="7">Belongs to the RecR family.</text>
</comment>
<evidence type="ECO:0000256" key="6">
    <source>
        <dbReference type="ARBA" id="ARBA00023204"/>
    </source>
</evidence>
<dbReference type="Pfam" id="PF21176">
    <property type="entry name" value="RecR_HhH"/>
    <property type="match status" value="1"/>
</dbReference>
<dbReference type="Pfam" id="PF13662">
    <property type="entry name" value="Toprim_4"/>
    <property type="match status" value="1"/>
</dbReference>
<dbReference type="InterPro" id="IPR006171">
    <property type="entry name" value="TOPRIM_dom"/>
</dbReference>
<dbReference type="Proteomes" id="UP000019276">
    <property type="component" value="Unassembled WGS sequence"/>
</dbReference>
<dbReference type="PROSITE" id="PS01300">
    <property type="entry name" value="RECR"/>
    <property type="match status" value="1"/>
</dbReference>
<dbReference type="PANTHER" id="PTHR30446">
    <property type="entry name" value="RECOMBINATION PROTEIN RECR"/>
    <property type="match status" value="1"/>
</dbReference>
<dbReference type="GO" id="GO:0003677">
    <property type="term" value="F:DNA binding"/>
    <property type="evidence" value="ECO:0007669"/>
    <property type="project" value="UniProtKB-UniRule"/>
</dbReference>
<dbReference type="STRING" id="1328313.DS2_11143"/>
<keyword evidence="4 7" id="KW-0862">Zinc</keyword>
<evidence type="ECO:0000256" key="5">
    <source>
        <dbReference type="ARBA" id="ARBA00023172"/>
    </source>
</evidence>
<proteinExistence type="inferred from homology"/>
<dbReference type="SUPFAM" id="SSF111304">
    <property type="entry name" value="Recombination protein RecR"/>
    <property type="match status" value="1"/>
</dbReference>
<evidence type="ECO:0000256" key="1">
    <source>
        <dbReference type="ARBA" id="ARBA00022723"/>
    </source>
</evidence>
<evidence type="ECO:0000256" key="7">
    <source>
        <dbReference type="HAMAP-Rule" id="MF_00017"/>
    </source>
</evidence>
<feature type="domain" description="Toprim" evidence="8">
    <location>
        <begin position="80"/>
        <end position="174"/>
    </location>
</feature>
<dbReference type="EMBL" id="ARZY01000020">
    <property type="protein sequence ID" value="EWH09683.1"/>
    <property type="molecule type" value="Genomic_DNA"/>
</dbReference>
<keyword evidence="3 7" id="KW-0863">Zinc-finger</keyword>
<evidence type="ECO:0000313" key="10">
    <source>
        <dbReference type="Proteomes" id="UP000019276"/>
    </source>
</evidence>
<evidence type="ECO:0000256" key="3">
    <source>
        <dbReference type="ARBA" id="ARBA00022771"/>
    </source>
</evidence>
<dbReference type="eggNOG" id="COG0353">
    <property type="taxonomic scope" value="Bacteria"/>
</dbReference>
<dbReference type="GO" id="GO:0006281">
    <property type="term" value="P:DNA repair"/>
    <property type="evidence" value="ECO:0007669"/>
    <property type="project" value="UniProtKB-UniRule"/>
</dbReference>
<dbReference type="InterPro" id="IPR000093">
    <property type="entry name" value="DNA_Rcmb_RecR"/>
</dbReference>
<keyword evidence="6 7" id="KW-0234">DNA repair</keyword>
<keyword evidence="9" id="KW-0413">Isomerase</keyword>
<dbReference type="NCBIfam" id="TIGR00615">
    <property type="entry name" value="recR"/>
    <property type="match status" value="1"/>
</dbReference>
<sequence>MKFAPSLQQLIDALRVLPGVGPKSAQRMAFTLLEDNHGASQLAQSIKQAQQTIQSCQTCQNYTQSAQCDICTDQTRSANGQICVVAQPQDVLSIEQTGHYHGRYFVLKGLLSPIDGIGPEELGLDKLQSQLQHGINELILATSPSVEGEATAFYLSEMAKQYNITVTRLAQGLPAGGELSALDSRTLGHAFSGRKQL</sequence>
<comment type="caution">
    <text evidence="9">The sequence shown here is derived from an EMBL/GenBank/DDBJ whole genome shotgun (WGS) entry which is preliminary data.</text>
</comment>
<dbReference type="GO" id="GO:0008270">
    <property type="term" value="F:zinc ion binding"/>
    <property type="evidence" value="ECO:0007669"/>
    <property type="project" value="UniProtKB-KW"/>
</dbReference>
<evidence type="ECO:0000256" key="4">
    <source>
        <dbReference type="ARBA" id="ARBA00022833"/>
    </source>
</evidence>
<keyword evidence="10" id="KW-1185">Reference proteome</keyword>
<dbReference type="Pfam" id="PF21175">
    <property type="entry name" value="RecR_C"/>
    <property type="match status" value="1"/>
</dbReference>
<feature type="zinc finger region" description="C4-type" evidence="7">
    <location>
        <begin position="56"/>
        <end position="71"/>
    </location>
</feature>
<reference evidence="9 10" key="1">
    <citation type="journal article" date="2014" name="Genome Announc.">
        <title>Draft Genome Sequence of the Agar-Degrading Bacterium Catenovulum sp. Strain DS-2, Isolated from Intestines of Haliotis diversicolor.</title>
        <authorList>
            <person name="Shan D."/>
            <person name="Li X."/>
            <person name="Gu Z."/>
            <person name="Wei G."/>
            <person name="Gao Z."/>
            <person name="Shao Z."/>
        </authorList>
    </citation>
    <scope>NUCLEOTIDE SEQUENCE [LARGE SCALE GENOMIC DNA]</scope>
    <source>
        <strain evidence="9 10">DS-2</strain>
    </source>
</reference>
<comment type="function">
    <text evidence="7">May play a role in DNA repair. It seems to be involved in an RecBC-independent recombinational process of DNA repair. It may act with RecF and RecO.</text>
</comment>
<dbReference type="Gene3D" id="3.40.1360.10">
    <property type="match status" value="1"/>
</dbReference>
<evidence type="ECO:0000313" key="9">
    <source>
        <dbReference type="EMBL" id="EWH09683.1"/>
    </source>
</evidence>
<evidence type="ECO:0000259" key="8">
    <source>
        <dbReference type="PROSITE" id="PS50880"/>
    </source>
</evidence>
<dbReference type="RefSeq" id="WP_035014864.1">
    <property type="nucleotide sequence ID" value="NZ_ARZY01000020.1"/>
</dbReference>